<protein>
    <submittedName>
        <fullName evidence="2">Uncharacterized protein</fullName>
    </submittedName>
</protein>
<feature type="non-terminal residue" evidence="2">
    <location>
        <position position="79"/>
    </location>
</feature>
<dbReference type="EMBL" id="OV170225">
    <property type="protein sequence ID" value="CAH0725844.1"/>
    <property type="molecule type" value="Genomic_DNA"/>
</dbReference>
<evidence type="ECO:0000256" key="1">
    <source>
        <dbReference type="SAM" id="MobiDB-lite"/>
    </source>
</evidence>
<organism evidence="2 3">
    <name type="scientific">Brenthis ino</name>
    <name type="common">lesser marbled fritillary</name>
    <dbReference type="NCBI Taxonomy" id="405034"/>
    <lineage>
        <taxon>Eukaryota</taxon>
        <taxon>Metazoa</taxon>
        <taxon>Ecdysozoa</taxon>
        <taxon>Arthropoda</taxon>
        <taxon>Hexapoda</taxon>
        <taxon>Insecta</taxon>
        <taxon>Pterygota</taxon>
        <taxon>Neoptera</taxon>
        <taxon>Endopterygota</taxon>
        <taxon>Lepidoptera</taxon>
        <taxon>Glossata</taxon>
        <taxon>Ditrysia</taxon>
        <taxon>Papilionoidea</taxon>
        <taxon>Nymphalidae</taxon>
        <taxon>Heliconiinae</taxon>
        <taxon>Argynnini</taxon>
        <taxon>Brenthis</taxon>
    </lineage>
</organism>
<dbReference type="AlphaFoldDB" id="A0A8J9YB34"/>
<gene>
    <name evidence="2" type="ORF">BINO364_LOCUS11384</name>
</gene>
<feature type="compositionally biased region" description="Basic and acidic residues" evidence="1">
    <location>
        <begin position="21"/>
        <end position="33"/>
    </location>
</feature>
<proteinExistence type="predicted"/>
<evidence type="ECO:0000313" key="3">
    <source>
        <dbReference type="Proteomes" id="UP000838878"/>
    </source>
</evidence>
<evidence type="ECO:0000313" key="2">
    <source>
        <dbReference type="EMBL" id="CAH0725844.1"/>
    </source>
</evidence>
<accession>A0A8J9YB34</accession>
<keyword evidence="3" id="KW-1185">Reference proteome</keyword>
<reference evidence="2" key="1">
    <citation type="submission" date="2021-12" db="EMBL/GenBank/DDBJ databases">
        <authorList>
            <person name="Martin H S."/>
        </authorList>
    </citation>
    <scope>NUCLEOTIDE SEQUENCE</scope>
</reference>
<dbReference type="Proteomes" id="UP000838878">
    <property type="component" value="Chromosome 5"/>
</dbReference>
<sequence>MWGVVGGDWRGRGTHCLPVGERTRRSGAPEETLRTGLTEPSTPEGGLLVHNKKILFIVSATRLTPKHLILGRDFTTPQL</sequence>
<feature type="region of interest" description="Disordered" evidence="1">
    <location>
        <begin position="1"/>
        <end position="44"/>
    </location>
</feature>
<name>A0A8J9YB34_9NEOP</name>